<reference evidence="2" key="1">
    <citation type="journal article" date="2014" name="Front. Microbiol.">
        <title>High frequency of phylogenetically diverse reductive dehalogenase-homologous genes in deep subseafloor sedimentary metagenomes.</title>
        <authorList>
            <person name="Kawai M."/>
            <person name="Futagami T."/>
            <person name="Toyoda A."/>
            <person name="Takaki Y."/>
            <person name="Nishi S."/>
            <person name="Hori S."/>
            <person name="Arai W."/>
            <person name="Tsubouchi T."/>
            <person name="Morono Y."/>
            <person name="Uchiyama I."/>
            <person name="Ito T."/>
            <person name="Fujiyama A."/>
            <person name="Inagaki F."/>
            <person name="Takami H."/>
        </authorList>
    </citation>
    <scope>NUCLEOTIDE SEQUENCE</scope>
    <source>
        <strain evidence="2">Expedition CK06-06</strain>
    </source>
</reference>
<dbReference type="InterPro" id="IPR043872">
    <property type="entry name" value="DUF5832"/>
</dbReference>
<feature type="non-terminal residue" evidence="2">
    <location>
        <position position="256"/>
    </location>
</feature>
<feature type="coiled-coil region" evidence="1">
    <location>
        <begin position="174"/>
        <end position="228"/>
    </location>
</feature>
<organism evidence="2">
    <name type="scientific">marine sediment metagenome</name>
    <dbReference type="NCBI Taxonomy" id="412755"/>
    <lineage>
        <taxon>unclassified sequences</taxon>
        <taxon>metagenomes</taxon>
        <taxon>ecological metagenomes</taxon>
    </lineage>
</organism>
<dbReference type="AlphaFoldDB" id="X0WRN3"/>
<evidence type="ECO:0000313" key="2">
    <source>
        <dbReference type="EMBL" id="GAG15351.1"/>
    </source>
</evidence>
<comment type="caution">
    <text evidence="2">The sequence shown here is derived from an EMBL/GenBank/DDBJ whole genome shotgun (WGS) entry which is preliminary data.</text>
</comment>
<name>X0WRN3_9ZZZZ</name>
<accession>X0WRN3</accession>
<gene>
    <name evidence="2" type="ORF">S01H1_57860</name>
</gene>
<dbReference type="EMBL" id="BARS01037761">
    <property type="protein sequence ID" value="GAG15351.1"/>
    <property type="molecule type" value="Genomic_DNA"/>
</dbReference>
<keyword evidence="1" id="KW-0175">Coiled coil</keyword>
<sequence>APAHVDLLDEDNAIAGQKFCCMSFVSPEKIIKNFEEYKFGKFIDQYEWERTADVYIRFMQYLSYKYDVPFDEMVRDLAEFREAEKQKLQGSSCAGHYKTFCEQNEDDLLTQFGKENDFQTTVRGVKVRGSYESLEEAQKRAEWLRKRDPHHSIYVGQVGMWMPFHPDAYKTGKVEHLENELNTLMHEKMKNETEAKEHFDQRVKAAKQKAIEENMAKAEATGNKLTQRLDDDGKLTGANTMFEEEVIQTYSGLKGE</sequence>
<feature type="non-terminal residue" evidence="2">
    <location>
        <position position="1"/>
    </location>
</feature>
<protein>
    <submittedName>
        <fullName evidence="2">Uncharacterized protein</fullName>
    </submittedName>
</protein>
<evidence type="ECO:0000256" key="1">
    <source>
        <dbReference type="SAM" id="Coils"/>
    </source>
</evidence>
<proteinExistence type="predicted"/>
<dbReference type="Pfam" id="PF19150">
    <property type="entry name" value="DUF5832"/>
    <property type="match status" value="1"/>
</dbReference>